<accession>A0ABP2HRE1</accession>
<comment type="caution">
    <text evidence="1">The sequence shown here is derived from an EMBL/GenBank/DDBJ whole genome shotgun (WGS) entry which is preliminary data.</text>
</comment>
<dbReference type="RefSeq" id="WP_009166005.1">
    <property type="nucleotide sequence ID" value="NZ_ADFP01000128.1"/>
</dbReference>
<dbReference type="GeneID" id="90987195"/>
<dbReference type="EMBL" id="ADFP01000128">
    <property type="protein sequence ID" value="EFB89561.1"/>
    <property type="molecule type" value="Genomic_DNA"/>
</dbReference>
<evidence type="ECO:0000313" key="2">
    <source>
        <dbReference type="Proteomes" id="UP000006462"/>
    </source>
</evidence>
<reference evidence="1 2" key="1">
    <citation type="submission" date="2009-12" db="EMBL/GenBank/DDBJ databases">
        <authorList>
            <person name="Shrivastava S."/>
            <person name="Madupu R."/>
            <person name="Durkin A.S."/>
            <person name="Torralba M."/>
            <person name="Methe B."/>
            <person name="Sutton G.G."/>
            <person name="Strausberg R.L."/>
            <person name="Nelson K.E."/>
        </authorList>
    </citation>
    <scope>NUCLEOTIDE SEQUENCE [LARGE SCALE GENOMIC DNA]</scope>
    <source>
        <strain evidence="1 2">W5455</strain>
    </source>
</reference>
<keyword evidence="2" id="KW-1185">Reference proteome</keyword>
<organism evidence="1 2">
    <name type="scientific">Pyramidobacter piscolens W5455</name>
    <dbReference type="NCBI Taxonomy" id="352165"/>
    <lineage>
        <taxon>Bacteria</taxon>
        <taxon>Thermotogati</taxon>
        <taxon>Synergistota</taxon>
        <taxon>Synergistia</taxon>
        <taxon>Synergistales</taxon>
        <taxon>Dethiosulfovibrionaceae</taxon>
        <taxon>Pyramidobacter</taxon>
    </lineage>
</organism>
<proteinExistence type="predicted"/>
<protein>
    <submittedName>
        <fullName evidence="1">Uncharacterized protein</fullName>
    </submittedName>
</protein>
<evidence type="ECO:0000313" key="1">
    <source>
        <dbReference type="EMBL" id="EFB89561.1"/>
    </source>
</evidence>
<dbReference type="Proteomes" id="UP000006462">
    <property type="component" value="Unassembled WGS sequence"/>
</dbReference>
<gene>
    <name evidence="1" type="ORF">HMPREF7215_2004</name>
</gene>
<name>A0ABP2HRE1_9BACT</name>
<sequence length="48" mass="5439">MSYNERLRKASKYCERNGSYRVIAGCGEKKLLLVRNATGYVRTALLGE</sequence>